<dbReference type="InterPro" id="IPR036291">
    <property type="entry name" value="NAD(P)-bd_dom_sf"/>
</dbReference>
<dbReference type="EMBL" id="SJJZ01000002">
    <property type="protein sequence ID" value="TCC07914.1"/>
    <property type="molecule type" value="Genomic_DNA"/>
</dbReference>
<dbReference type="Proteomes" id="UP000292346">
    <property type="component" value="Unassembled WGS sequence"/>
</dbReference>
<dbReference type="SUPFAM" id="SSF51735">
    <property type="entry name" value="NAD(P)-binding Rossmann-fold domains"/>
    <property type="match status" value="1"/>
</dbReference>
<reference evidence="5 6" key="1">
    <citation type="submission" date="2019-02" db="EMBL/GenBank/DDBJ databases">
        <title>Kribbella capetownensis sp. nov. and Kribbella speibonae sp. nov., isolated from soil.</title>
        <authorList>
            <person name="Curtis S.M."/>
            <person name="Norton I."/>
            <person name="Everest G.J."/>
            <person name="Meyers P.R."/>
        </authorList>
    </citation>
    <scope>NUCLEOTIDE SEQUENCE [LARGE SCALE GENOMIC DNA]</scope>
    <source>
        <strain evidence="5 6">KCTC 29219</strain>
    </source>
</reference>
<dbReference type="Pfam" id="PF01408">
    <property type="entry name" value="GFO_IDH_MocA"/>
    <property type="match status" value="1"/>
</dbReference>
<dbReference type="Gene3D" id="3.40.50.720">
    <property type="entry name" value="NAD(P)-binding Rossmann-like Domain"/>
    <property type="match status" value="1"/>
</dbReference>
<sequence>MTGLPQFAPPEFAPHPGYTLARPANPCPIVIVGAGGIVRDAHLPAYSKAGFPVASITDLQFDRAEALKDKYGIPTAYDDVAAAVAAAPDNAVYDVALPPEAHVDVLEQLPDGAAVLLQKPLGNHLAEGIRTREVCRRKGLVAAVNTQLRFAPYVAVARQLIADGIIGELYDFEIRVSVRTPWEMFPYVLELDRLEINMHSVHYLDLVRSFLGDPTGVSAVTVRHPEKTHANSRSDIALTYGDRPVRVVVSTNHDHRFGERYEESYIKWEGTKGAVRVQLGLLLDYPRGGEDRLELVTDDRLEEGWRPVPFEGSWFPDAFIGSMSVVQRYLGGSIPSLPTSVEDVFRTMAVVEAAYTSAASGGEPPPYGA</sequence>
<dbReference type="InterPro" id="IPR000683">
    <property type="entry name" value="Gfo/Idh/MocA-like_OxRdtase_N"/>
</dbReference>
<dbReference type="GO" id="GO:0000166">
    <property type="term" value="F:nucleotide binding"/>
    <property type="evidence" value="ECO:0007669"/>
    <property type="project" value="InterPro"/>
</dbReference>
<evidence type="ECO:0000259" key="3">
    <source>
        <dbReference type="Pfam" id="PF01408"/>
    </source>
</evidence>
<comment type="similarity">
    <text evidence="1">Belongs to the Gfo/Idh/MocA family.</text>
</comment>
<dbReference type="GO" id="GO:0016491">
    <property type="term" value="F:oxidoreductase activity"/>
    <property type="evidence" value="ECO:0007669"/>
    <property type="project" value="UniProtKB-KW"/>
</dbReference>
<keyword evidence="6" id="KW-1185">Reference proteome</keyword>
<accession>A0A4R0HE85</accession>
<protein>
    <submittedName>
        <fullName evidence="5">Gfo/Idh/MocA family oxidoreductase</fullName>
    </submittedName>
</protein>
<gene>
    <name evidence="5" type="ORF">E0H45_18420</name>
</gene>
<dbReference type="PANTHER" id="PTHR43708:SF5">
    <property type="entry name" value="CONSERVED EXPRESSED OXIDOREDUCTASE (EUROFUNG)-RELATED"/>
    <property type="match status" value="1"/>
</dbReference>
<dbReference type="RefSeq" id="WP_131338843.1">
    <property type="nucleotide sequence ID" value="NZ_SJJZ01000002.1"/>
</dbReference>
<dbReference type="InterPro" id="IPR051317">
    <property type="entry name" value="Gfo/Idh/MocA_oxidoreduct"/>
</dbReference>
<comment type="caution">
    <text evidence="5">The sequence shown here is derived from an EMBL/GenBank/DDBJ whole genome shotgun (WGS) entry which is preliminary data.</text>
</comment>
<proteinExistence type="inferred from homology"/>
<feature type="domain" description="Gfo/Idh/MocA-like oxidoreductase N-terminal" evidence="3">
    <location>
        <begin position="29"/>
        <end position="145"/>
    </location>
</feature>
<dbReference type="Gene3D" id="3.30.360.10">
    <property type="entry name" value="Dihydrodipicolinate Reductase, domain 2"/>
    <property type="match status" value="1"/>
</dbReference>
<organism evidence="5 6">
    <name type="scientific">Kribbella soli</name>
    <dbReference type="NCBI Taxonomy" id="1124743"/>
    <lineage>
        <taxon>Bacteria</taxon>
        <taxon>Bacillati</taxon>
        <taxon>Actinomycetota</taxon>
        <taxon>Actinomycetes</taxon>
        <taxon>Propionibacteriales</taxon>
        <taxon>Kribbellaceae</taxon>
        <taxon>Kribbella</taxon>
    </lineage>
</organism>
<evidence type="ECO:0000313" key="6">
    <source>
        <dbReference type="Proteomes" id="UP000292346"/>
    </source>
</evidence>
<dbReference type="AlphaFoldDB" id="A0A4R0HE85"/>
<keyword evidence="2" id="KW-0560">Oxidoreductase</keyword>
<dbReference type="Pfam" id="PF22725">
    <property type="entry name" value="GFO_IDH_MocA_C3"/>
    <property type="match status" value="1"/>
</dbReference>
<name>A0A4R0HE85_9ACTN</name>
<evidence type="ECO:0000313" key="5">
    <source>
        <dbReference type="EMBL" id="TCC07914.1"/>
    </source>
</evidence>
<dbReference type="OrthoDB" id="9815825at2"/>
<dbReference type="InterPro" id="IPR055170">
    <property type="entry name" value="GFO_IDH_MocA-like_dom"/>
</dbReference>
<dbReference type="PANTHER" id="PTHR43708">
    <property type="entry name" value="CONSERVED EXPRESSED OXIDOREDUCTASE (EUROFUNG)"/>
    <property type="match status" value="1"/>
</dbReference>
<dbReference type="SUPFAM" id="SSF55347">
    <property type="entry name" value="Glyceraldehyde-3-phosphate dehydrogenase-like, C-terminal domain"/>
    <property type="match status" value="1"/>
</dbReference>
<evidence type="ECO:0000259" key="4">
    <source>
        <dbReference type="Pfam" id="PF22725"/>
    </source>
</evidence>
<evidence type="ECO:0000256" key="2">
    <source>
        <dbReference type="ARBA" id="ARBA00023002"/>
    </source>
</evidence>
<feature type="domain" description="GFO/IDH/MocA-like oxidoreductase" evidence="4">
    <location>
        <begin position="156"/>
        <end position="274"/>
    </location>
</feature>
<evidence type="ECO:0000256" key="1">
    <source>
        <dbReference type="ARBA" id="ARBA00010928"/>
    </source>
</evidence>